<evidence type="ECO:0000313" key="4">
    <source>
        <dbReference type="Proteomes" id="UP000001949"/>
    </source>
</evidence>
<dbReference type="KEGG" id="tpv:TP04_0006"/>
<gene>
    <name evidence="3" type="ordered locus">TP04_0006</name>
</gene>
<organism evidence="3 4">
    <name type="scientific">Theileria parva</name>
    <name type="common">East coast fever infection agent</name>
    <dbReference type="NCBI Taxonomy" id="5875"/>
    <lineage>
        <taxon>Eukaryota</taxon>
        <taxon>Sar</taxon>
        <taxon>Alveolata</taxon>
        <taxon>Apicomplexa</taxon>
        <taxon>Aconoidasida</taxon>
        <taxon>Piroplasmida</taxon>
        <taxon>Theileriidae</taxon>
        <taxon>Theileria</taxon>
    </lineage>
</organism>
<dbReference type="VEuPathDB" id="PiroplasmaDB:TpMuguga_04g00006"/>
<dbReference type="GeneID" id="3501402"/>
<protein>
    <recommendedName>
        <fullName evidence="5">Theileria-specific sub-telomeric protein, SVSP family</fullName>
    </recommendedName>
</protein>
<dbReference type="InParanoid" id="Q4N3M3"/>
<reference evidence="3 4" key="1">
    <citation type="journal article" date="2005" name="Science">
        <title>Genome sequence of Theileria parva, a bovine pathogen that transforms lymphocytes.</title>
        <authorList>
            <person name="Gardner M.J."/>
            <person name="Bishop R."/>
            <person name="Shah T."/>
            <person name="de Villiers E.P."/>
            <person name="Carlton J.M."/>
            <person name="Hall N."/>
            <person name="Ren Q."/>
            <person name="Paulsen I.T."/>
            <person name="Pain A."/>
            <person name="Berriman M."/>
            <person name="Wilson R.J.M."/>
            <person name="Sato S."/>
            <person name="Ralph S.A."/>
            <person name="Mann D.J."/>
            <person name="Xiong Z."/>
            <person name="Shallom S.J."/>
            <person name="Weidman J."/>
            <person name="Jiang L."/>
            <person name="Lynn J."/>
            <person name="Weaver B."/>
            <person name="Shoaibi A."/>
            <person name="Domingo A.R."/>
            <person name="Wasawo D."/>
            <person name="Crabtree J."/>
            <person name="Wortman J.R."/>
            <person name="Haas B."/>
            <person name="Angiuoli S.V."/>
            <person name="Creasy T.H."/>
            <person name="Lu C."/>
            <person name="Suh B."/>
            <person name="Silva J.C."/>
            <person name="Utterback T.R."/>
            <person name="Feldblyum T.V."/>
            <person name="Pertea M."/>
            <person name="Allen J."/>
            <person name="Nierman W.C."/>
            <person name="Taracha E.L.N."/>
            <person name="Salzberg S.L."/>
            <person name="White O.R."/>
            <person name="Fitzhugh H.A."/>
            <person name="Morzaria S."/>
            <person name="Venter J.C."/>
            <person name="Fraser C.M."/>
            <person name="Nene V."/>
        </authorList>
    </citation>
    <scope>NUCLEOTIDE SEQUENCE [LARGE SCALE GENOMIC DNA]</scope>
    <source>
        <strain evidence="3 4">Muguga</strain>
    </source>
</reference>
<sequence length="522" mass="61657">MRCVTYKCVLIFIIIKCVKSQDNNPDQPADEEDEEDNFEVLDLDKIIQQRLDRFEDPQYQPQPEPQYQPEPDQYQQVLQYQPETTYYQQELSVYQPQQYDQYQPQHYQSYQAPTHPTGQQYVGYQYYEQSGVSQPGQYYIPPVTQPTQQPSYQNYYPGYPPHQPSYQHQYYEPPVTQPAQQPSYQYYLPPPTQPQQPQYQYYQPTTTQTEVTQPPHTQPQTIEDYDNFYVTEQDQPQQVPTAADTGFTYGPTQPTQPTPIPPTQHVPPTTQEPTQQSIKPQKKPRKRKRTQTTSGDEEEEKQERIPKRRRCRQIGKTKNIKFYKRNNLGNLEEMNVNDYLITFSDKKRKDYEFIAELEQLHCKNEVIYEHIDGTPYCSLLSQSRETNVFALTNSQGFTLIRKTKGGWTKNDYKIPENIKLLTQDSLGNEVIITADQYSIHFTSNGSFRYVLLTGVKCCKIIVEGLIAWEKTDEDDAHPTIIYLSEQLTVTVKFEKYTKMFERRTKYYKLTDMRLNVRKPKYI</sequence>
<keyword evidence="2" id="KW-0732">Signal</keyword>
<feature type="region of interest" description="Disordered" evidence="1">
    <location>
        <begin position="235"/>
        <end position="310"/>
    </location>
</feature>
<feature type="compositionally biased region" description="Low complexity" evidence="1">
    <location>
        <begin position="266"/>
        <end position="276"/>
    </location>
</feature>
<evidence type="ECO:0000256" key="2">
    <source>
        <dbReference type="SAM" id="SignalP"/>
    </source>
</evidence>
<dbReference type="RefSeq" id="XP_764568.1">
    <property type="nucleotide sequence ID" value="XM_759475.1"/>
</dbReference>
<feature type="compositionally biased region" description="Basic residues" evidence="1">
    <location>
        <begin position="280"/>
        <end position="290"/>
    </location>
</feature>
<feature type="compositionally biased region" description="Polar residues" evidence="1">
    <location>
        <begin position="145"/>
        <end position="154"/>
    </location>
</feature>
<dbReference type="Proteomes" id="UP000001949">
    <property type="component" value="Unassembled WGS sequence"/>
</dbReference>
<comment type="caution">
    <text evidence="3">The sequence shown here is derived from an EMBL/GenBank/DDBJ whole genome shotgun (WGS) entry which is preliminary data.</text>
</comment>
<evidence type="ECO:0000256" key="1">
    <source>
        <dbReference type="SAM" id="MobiDB-lite"/>
    </source>
</evidence>
<proteinExistence type="predicted"/>
<dbReference type="AlphaFoldDB" id="Q4N3M3"/>
<evidence type="ECO:0008006" key="5">
    <source>
        <dbReference type="Google" id="ProtNLM"/>
    </source>
</evidence>
<keyword evidence="4" id="KW-1185">Reference proteome</keyword>
<dbReference type="eggNOG" id="ENOG502QU2K">
    <property type="taxonomic scope" value="Eukaryota"/>
</dbReference>
<feature type="compositionally biased region" description="Pro residues" evidence="1">
    <location>
        <begin position="254"/>
        <end position="265"/>
    </location>
</feature>
<feature type="compositionally biased region" description="Low complexity" evidence="1">
    <location>
        <begin position="177"/>
        <end position="187"/>
    </location>
</feature>
<feature type="signal peptide" evidence="2">
    <location>
        <begin position="1"/>
        <end position="20"/>
    </location>
</feature>
<feature type="chain" id="PRO_5004241058" description="Theileria-specific sub-telomeric protein, SVSP family" evidence="2">
    <location>
        <begin position="21"/>
        <end position="522"/>
    </location>
</feature>
<dbReference type="EMBL" id="AAGK01000003">
    <property type="protein sequence ID" value="EAN32285.1"/>
    <property type="molecule type" value="Genomic_DNA"/>
</dbReference>
<evidence type="ECO:0000313" key="3">
    <source>
        <dbReference type="EMBL" id="EAN32285.1"/>
    </source>
</evidence>
<feature type="region of interest" description="Disordered" evidence="1">
    <location>
        <begin position="137"/>
        <end position="199"/>
    </location>
</feature>
<name>Q4N3M3_THEPA</name>
<dbReference type="OMA" id="NEDYPIC"/>
<accession>Q4N3M3</accession>